<evidence type="ECO:0000313" key="1">
    <source>
        <dbReference type="EMBL" id="AJW29233.1"/>
    </source>
</evidence>
<name>A0A0D4ZZ60_9SPHN</name>
<keyword evidence="1" id="KW-0614">Plasmid</keyword>
<proteinExistence type="predicted"/>
<reference evidence="1" key="1">
    <citation type="submission" date="2014-06" db="EMBL/GenBank/DDBJ databases">
        <title>Molecular and ecological studies on carbamate pesticide degrading bacteria isolated from agricultural soils.</title>
        <authorList>
            <person name="Kim D.-U."/>
            <person name="Ka J.-O."/>
        </authorList>
    </citation>
    <scope>NUCLEOTIDE SEQUENCE</scope>
    <source>
        <strain evidence="1">NS2</strain>
        <plasmid evidence="1">201</plasmid>
    </source>
</reference>
<accession>A0A0D4ZZ60</accession>
<organism evidence="1">
    <name type="scientific">Sphingomonas sp. NS2</name>
    <dbReference type="NCBI Taxonomy" id="908605"/>
    <lineage>
        <taxon>Bacteria</taxon>
        <taxon>Pseudomonadati</taxon>
        <taxon>Pseudomonadota</taxon>
        <taxon>Alphaproteobacteria</taxon>
        <taxon>Sphingomonadales</taxon>
        <taxon>Sphingomonadaceae</taxon>
        <taxon>Sphingomonas</taxon>
    </lineage>
</organism>
<dbReference type="EMBL" id="KM017070">
    <property type="protein sequence ID" value="AJW29233.1"/>
    <property type="molecule type" value="Genomic_DNA"/>
</dbReference>
<protein>
    <submittedName>
        <fullName evidence="1">Uncharacterized protein</fullName>
    </submittedName>
</protein>
<dbReference type="AlphaFoldDB" id="A0A0D4ZZ60"/>
<sequence length="44" mass="4651">MQLLIVGGPTSVLTCHALSTSAAPATPIALRTPLDNRDRRYAMA</sequence>
<gene>
    <name evidence="1" type="ORF">plasmid201_045</name>
</gene>
<geneLocation type="plasmid" evidence="1">
    <name>201</name>
</geneLocation>